<keyword evidence="4 6" id="KW-0658">Purine biosynthesis</keyword>
<evidence type="ECO:0000256" key="5">
    <source>
        <dbReference type="ARBA" id="ARBA00022840"/>
    </source>
</evidence>
<dbReference type="GO" id="GO:0005524">
    <property type="term" value="F:ATP binding"/>
    <property type="evidence" value="ECO:0007669"/>
    <property type="project" value="UniProtKB-UniRule"/>
</dbReference>
<evidence type="ECO:0000313" key="7">
    <source>
        <dbReference type="EMBL" id="KRL61525.1"/>
    </source>
</evidence>
<accession>A0A0R1S542</accession>
<dbReference type="AlphaFoldDB" id="A0A0R1S542"/>
<dbReference type="PANTHER" id="PTHR34696">
    <property type="entry name" value="PHOSPHORIBOSYLFORMYLGLYCINAMIDINE SYNTHASE SUBUNIT PURS"/>
    <property type="match status" value="1"/>
</dbReference>
<dbReference type="InterPro" id="IPR003850">
    <property type="entry name" value="PurS"/>
</dbReference>
<dbReference type="STRING" id="1423747.FC69_GL000742"/>
<name>A0A0R1S542_9LACO</name>
<keyword evidence="1 6" id="KW-0963">Cytoplasm</keyword>
<comment type="subcellular location">
    <subcellularLocation>
        <location evidence="6">Cytoplasm</location>
    </subcellularLocation>
</comment>
<organism evidence="7 8">
    <name type="scientific">Latilactobacillus fuchuensis DSM 14340 = JCM 11249</name>
    <dbReference type="NCBI Taxonomy" id="1423747"/>
    <lineage>
        <taxon>Bacteria</taxon>
        <taxon>Bacillati</taxon>
        <taxon>Bacillota</taxon>
        <taxon>Bacilli</taxon>
        <taxon>Lactobacillales</taxon>
        <taxon>Lactobacillaceae</taxon>
        <taxon>Latilactobacillus</taxon>
    </lineage>
</organism>
<dbReference type="SUPFAM" id="SSF82697">
    <property type="entry name" value="PurS-like"/>
    <property type="match status" value="1"/>
</dbReference>
<dbReference type="PATRIC" id="fig|1423747.3.peg.757"/>
<dbReference type="NCBIfam" id="TIGR00302">
    <property type="entry name" value="phosphoribosylformylglycinamidine synthase subunit PurS"/>
    <property type="match status" value="1"/>
</dbReference>
<dbReference type="NCBIfam" id="NF004630">
    <property type="entry name" value="PRK05974.1"/>
    <property type="match status" value="1"/>
</dbReference>
<dbReference type="UniPathway" id="UPA00074">
    <property type="reaction ID" value="UER00128"/>
</dbReference>
<dbReference type="HAMAP" id="MF_01926">
    <property type="entry name" value="PurS"/>
    <property type="match status" value="1"/>
</dbReference>
<dbReference type="GO" id="GO:0005737">
    <property type="term" value="C:cytoplasm"/>
    <property type="evidence" value="ECO:0007669"/>
    <property type="project" value="UniProtKB-SubCell"/>
</dbReference>
<keyword evidence="3 6" id="KW-0547">Nucleotide-binding</keyword>
<dbReference type="GO" id="GO:0006189">
    <property type="term" value="P:'de novo' IMP biosynthetic process"/>
    <property type="evidence" value="ECO:0007669"/>
    <property type="project" value="UniProtKB-UniRule"/>
</dbReference>
<comment type="subunit">
    <text evidence="6">Part of the FGAM synthase complex composed of 1 PurL, 1 PurQ and 2 PurS subunits.</text>
</comment>
<dbReference type="RefSeq" id="WP_056950154.1">
    <property type="nucleotide sequence ID" value="NZ_AZEX01000018.1"/>
</dbReference>
<dbReference type="Gene3D" id="3.30.1280.10">
    <property type="entry name" value="Phosphoribosylformylglycinamidine synthase subunit PurS"/>
    <property type="match status" value="1"/>
</dbReference>
<dbReference type="eggNOG" id="COG1828">
    <property type="taxonomic scope" value="Bacteria"/>
</dbReference>
<comment type="catalytic activity">
    <reaction evidence="6">
        <text>N(2)-formyl-N(1)-(5-phospho-beta-D-ribosyl)glycinamide + L-glutamine + ATP + H2O = 2-formamido-N(1)-(5-O-phospho-beta-D-ribosyl)acetamidine + L-glutamate + ADP + phosphate + H(+)</text>
        <dbReference type="Rhea" id="RHEA:17129"/>
        <dbReference type="ChEBI" id="CHEBI:15377"/>
        <dbReference type="ChEBI" id="CHEBI:15378"/>
        <dbReference type="ChEBI" id="CHEBI:29985"/>
        <dbReference type="ChEBI" id="CHEBI:30616"/>
        <dbReference type="ChEBI" id="CHEBI:43474"/>
        <dbReference type="ChEBI" id="CHEBI:58359"/>
        <dbReference type="ChEBI" id="CHEBI:147286"/>
        <dbReference type="ChEBI" id="CHEBI:147287"/>
        <dbReference type="ChEBI" id="CHEBI:456216"/>
        <dbReference type="EC" id="6.3.5.3"/>
    </reaction>
</comment>
<keyword evidence="5 6" id="KW-0067">ATP-binding</keyword>
<protein>
    <recommendedName>
        <fullName evidence="6">Phosphoribosylformylglycinamidine synthase subunit PurS</fullName>
        <shortName evidence="6">FGAM synthase</shortName>
        <ecNumber evidence="6">6.3.5.3</ecNumber>
    </recommendedName>
    <alternativeName>
        <fullName evidence="6">Formylglycinamide ribonucleotide amidotransferase subunit III</fullName>
        <shortName evidence="6">FGAR amidotransferase III</shortName>
        <shortName evidence="6">FGAR-AT III</shortName>
    </alternativeName>
    <alternativeName>
        <fullName evidence="6">Phosphoribosylformylglycinamidine synthase subunit III</fullName>
    </alternativeName>
</protein>
<evidence type="ECO:0000256" key="1">
    <source>
        <dbReference type="ARBA" id="ARBA00022490"/>
    </source>
</evidence>
<evidence type="ECO:0000256" key="6">
    <source>
        <dbReference type="HAMAP-Rule" id="MF_01926"/>
    </source>
</evidence>
<comment type="function">
    <text evidence="6">Part of the phosphoribosylformylglycinamidine synthase complex involved in the purines biosynthetic pathway. Catalyzes the ATP-dependent conversion of formylglycinamide ribonucleotide (FGAR) and glutamine to yield formylglycinamidine ribonucleotide (FGAM) and glutamate. The FGAM synthase complex is composed of three subunits. PurQ produces an ammonia molecule by converting glutamine to glutamate. PurL transfers the ammonia molecule to FGAR to form FGAM in an ATP-dependent manner. PurS interacts with PurQ and PurL and is thought to assist in the transfer of the ammonia molecule from PurQ to PurL.</text>
</comment>
<sequence>MYNVQVHVTYKDSVLDPQGQAVQGAVARLGFEGVDHMRIGKFFEMQVAGSDQAAVTEKVEAICDQLLANPNMEQYRYDIQSMEAE</sequence>
<evidence type="ECO:0000313" key="8">
    <source>
        <dbReference type="Proteomes" id="UP000051264"/>
    </source>
</evidence>
<evidence type="ECO:0000256" key="4">
    <source>
        <dbReference type="ARBA" id="ARBA00022755"/>
    </source>
</evidence>
<evidence type="ECO:0000256" key="2">
    <source>
        <dbReference type="ARBA" id="ARBA00022598"/>
    </source>
</evidence>
<dbReference type="Pfam" id="PF02700">
    <property type="entry name" value="PurS"/>
    <property type="match status" value="1"/>
</dbReference>
<comment type="similarity">
    <text evidence="6">Belongs to the PurS family.</text>
</comment>
<dbReference type="Proteomes" id="UP000051264">
    <property type="component" value="Unassembled WGS sequence"/>
</dbReference>
<proteinExistence type="inferred from homology"/>
<reference evidence="7 8" key="1">
    <citation type="journal article" date="2015" name="Genome Announc.">
        <title>Expanding the biotechnology potential of lactobacilli through comparative genomics of 213 strains and associated genera.</title>
        <authorList>
            <person name="Sun Z."/>
            <person name="Harris H.M."/>
            <person name="McCann A."/>
            <person name="Guo C."/>
            <person name="Argimon S."/>
            <person name="Zhang W."/>
            <person name="Yang X."/>
            <person name="Jeffery I.B."/>
            <person name="Cooney J.C."/>
            <person name="Kagawa T.F."/>
            <person name="Liu W."/>
            <person name="Song Y."/>
            <person name="Salvetti E."/>
            <person name="Wrobel A."/>
            <person name="Rasinkangas P."/>
            <person name="Parkhill J."/>
            <person name="Rea M.C."/>
            <person name="O'Sullivan O."/>
            <person name="Ritari J."/>
            <person name="Douillard F.P."/>
            <person name="Paul Ross R."/>
            <person name="Yang R."/>
            <person name="Briner A.E."/>
            <person name="Felis G.E."/>
            <person name="de Vos W.M."/>
            <person name="Barrangou R."/>
            <person name="Klaenhammer T.R."/>
            <person name="Caufield P.W."/>
            <person name="Cui Y."/>
            <person name="Zhang H."/>
            <person name="O'Toole P.W."/>
        </authorList>
    </citation>
    <scope>NUCLEOTIDE SEQUENCE [LARGE SCALE GENOMIC DNA]</scope>
    <source>
        <strain evidence="7 8">DSM 14340</strain>
    </source>
</reference>
<dbReference type="OrthoDB" id="9799101at2"/>
<dbReference type="EMBL" id="AZEX01000018">
    <property type="protein sequence ID" value="KRL61525.1"/>
    <property type="molecule type" value="Genomic_DNA"/>
</dbReference>
<comment type="caution">
    <text evidence="7">The sequence shown here is derived from an EMBL/GenBank/DDBJ whole genome shotgun (WGS) entry which is preliminary data.</text>
</comment>
<dbReference type="GO" id="GO:0004642">
    <property type="term" value="F:phosphoribosylformylglycinamidine synthase activity"/>
    <property type="evidence" value="ECO:0007669"/>
    <property type="project" value="UniProtKB-UniRule"/>
</dbReference>
<gene>
    <name evidence="6" type="primary">purS</name>
    <name evidence="7" type="ORF">FC69_GL000742</name>
</gene>
<comment type="pathway">
    <text evidence="6">Purine metabolism; IMP biosynthesis via de novo pathway; 5-amino-1-(5-phospho-D-ribosyl)imidazole from N(2)-formyl-N(1)-(5-phospho-D-ribosyl)glycinamide: step 1/2.</text>
</comment>
<dbReference type="PANTHER" id="PTHR34696:SF1">
    <property type="entry name" value="PHOSPHORIBOSYLFORMYLGLYCINAMIDINE SYNTHASE SUBUNIT PURS"/>
    <property type="match status" value="1"/>
</dbReference>
<dbReference type="InterPro" id="IPR036604">
    <property type="entry name" value="PurS-like_sf"/>
</dbReference>
<dbReference type="EC" id="6.3.5.3" evidence="6"/>
<keyword evidence="2 6" id="KW-0436">Ligase</keyword>
<evidence type="ECO:0000256" key="3">
    <source>
        <dbReference type="ARBA" id="ARBA00022741"/>
    </source>
</evidence>